<dbReference type="RefSeq" id="WP_183265294.1">
    <property type="nucleotide sequence ID" value="NZ_JACHFJ010000002.1"/>
</dbReference>
<dbReference type="Proteomes" id="UP000553706">
    <property type="component" value="Unassembled WGS sequence"/>
</dbReference>
<name>A0A840VGE9_9PROT</name>
<dbReference type="AlphaFoldDB" id="A0A840VGE9"/>
<dbReference type="EMBL" id="JACHFJ010000002">
    <property type="protein sequence ID" value="MBB5372275.1"/>
    <property type="molecule type" value="Genomic_DNA"/>
</dbReference>
<sequence length="174" mass="19280">MDAGRIDDPAQWFFDAVVEPTAHEAITALNDMRRGCLACLALSAMGEHFIHARRQMAQSIIQQHLPEQVPPRFPDKLGDYERTAFWKALAARCWDYGVVRDVANATKHVTPSGDKVGFDDVRNTRLGFGVSKFSWPFASEAILVDTGSGGPFMLSQLVHASLAMWREIMSESAA</sequence>
<evidence type="ECO:0000313" key="2">
    <source>
        <dbReference type="Proteomes" id="UP000553706"/>
    </source>
</evidence>
<comment type="caution">
    <text evidence="1">The sequence shown here is derived from an EMBL/GenBank/DDBJ whole genome shotgun (WGS) entry which is preliminary data.</text>
</comment>
<evidence type="ECO:0000313" key="1">
    <source>
        <dbReference type="EMBL" id="MBB5372275.1"/>
    </source>
</evidence>
<protein>
    <submittedName>
        <fullName evidence="1">Uncharacterized protein</fullName>
    </submittedName>
</protein>
<organism evidence="1 2">
    <name type="scientific">Acidocella aromatica</name>
    <dbReference type="NCBI Taxonomy" id="1303579"/>
    <lineage>
        <taxon>Bacteria</taxon>
        <taxon>Pseudomonadati</taxon>
        <taxon>Pseudomonadota</taxon>
        <taxon>Alphaproteobacteria</taxon>
        <taxon>Acetobacterales</taxon>
        <taxon>Acidocellaceae</taxon>
        <taxon>Acidocella</taxon>
    </lineage>
</organism>
<proteinExistence type="predicted"/>
<gene>
    <name evidence="1" type="ORF">HNP71_000513</name>
</gene>
<reference evidence="1 2" key="1">
    <citation type="submission" date="2020-08" db="EMBL/GenBank/DDBJ databases">
        <title>Genomic Encyclopedia of Type Strains, Phase IV (KMG-IV): sequencing the most valuable type-strain genomes for metagenomic binning, comparative biology and taxonomic classification.</title>
        <authorList>
            <person name="Goeker M."/>
        </authorList>
    </citation>
    <scope>NUCLEOTIDE SEQUENCE [LARGE SCALE GENOMIC DNA]</scope>
    <source>
        <strain evidence="1 2">DSM 27026</strain>
    </source>
</reference>
<keyword evidence="2" id="KW-1185">Reference proteome</keyword>
<accession>A0A840VGE9</accession>